<sequence>MLITEQEVKLLTAAAITPPAKQRVAGWFATHRAARDARRDSQRYAPAHYDFIEHAAMARAMERL</sequence>
<dbReference type="EMBL" id="NOZR01000013">
    <property type="protein sequence ID" value="OYN78147.1"/>
    <property type="molecule type" value="Genomic_DNA"/>
</dbReference>
<keyword evidence="2" id="KW-1185">Reference proteome</keyword>
<dbReference type="Proteomes" id="UP000216063">
    <property type="component" value="Unassembled WGS sequence"/>
</dbReference>
<name>A0A255DFC3_9MYCO</name>
<evidence type="ECO:0000313" key="2">
    <source>
        <dbReference type="Proteomes" id="UP000216063"/>
    </source>
</evidence>
<organism evidence="1 2">
    <name type="scientific">Mycolicibacterium sphagni</name>
    <dbReference type="NCBI Taxonomy" id="1786"/>
    <lineage>
        <taxon>Bacteria</taxon>
        <taxon>Bacillati</taxon>
        <taxon>Actinomycetota</taxon>
        <taxon>Actinomycetes</taxon>
        <taxon>Mycobacteriales</taxon>
        <taxon>Mycobacteriaceae</taxon>
        <taxon>Mycolicibacterium</taxon>
    </lineage>
</organism>
<protein>
    <submittedName>
        <fullName evidence="1">Uncharacterized protein</fullName>
    </submittedName>
</protein>
<gene>
    <name evidence="1" type="ORF">CG716_16085</name>
</gene>
<dbReference type="AlphaFoldDB" id="A0A255DFC3"/>
<evidence type="ECO:0000313" key="1">
    <source>
        <dbReference type="EMBL" id="OYN78147.1"/>
    </source>
</evidence>
<accession>A0A255DFC3</accession>
<reference evidence="1 2" key="1">
    <citation type="submission" date="2017-07" db="EMBL/GenBank/DDBJ databases">
        <title>The new phylogeny of genus Mycobacterium.</title>
        <authorList>
            <person name="Tortoli E."/>
            <person name="Trovato A."/>
            <person name="Cirillo D.M."/>
        </authorList>
    </citation>
    <scope>NUCLEOTIDE SEQUENCE [LARGE SCALE GENOMIC DNA]</scope>
    <source>
        <strain evidence="1 2">ATCC 33027</strain>
    </source>
</reference>
<proteinExistence type="predicted"/>
<comment type="caution">
    <text evidence="1">The sequence shown here is derived from an EMBL/GenBank/DDBJ whole genome shotgun (WGS) entry which is preliminary data.</text>
</comment>